<accession>A0ABT9J2S4</accession>
<organism evidence="1 2">
    <name type="scientific">Chengkuizengella axinellae</name>
    <dbReference type="NCBI Taxonomy" id="3064388"/>
    <lineage>
        <taxon>Bacteria</taxon>
        <taxon>Bacillati</taxon>
        <taxon>Bacillota</taxon>
        <taxon>Bacilli</taxon>
        <taxon>Bacillales</taxon>
        <taxon>Paenibacillaceae</taxon>
        <taxon>Chengkuizengella</taxon>
    </lineage>
</organism>
<proteinExistence type="predicted"/>
<name>A0ABT9J2S4_9BACL</name>
<dbReference type="EMBL" id="JAVAMP010000010">
    <property type="protein sequence ID" value="MDP5275892.1"/>
    <property type="molecule type" value="Genomic_DNA"/>
</dbReference>
<gene>
    <name evidence="1" type="ORF">Q5Y73_17475</name>
</gene>
<evidence type="ECO:0000313" key="2">
    <source>
        <dbReference type="Proteomes" id="UP001231941"/>
    </source>
</evidence>
<dbReference type="Proteomes" id="UP001231941">
    <property type="component" value="Unassembled WGS sequence"/>
</dbReference>
<protein>
    <submittedName>
        <fullName evidence="1">Uncharacterized protein</fullName>
    </submittedName>
</protein>
<comment type="caution">
    <text evidence="1">The sequence shown here is derived from an EMBL/GenBank/DDBJ whole genome shotgun (WGS) entry which is preliminary data.</text>
</comment>
<dbReference type="RefSeq" id="WP_305993198.1">
    <property type="nucleotide sequence ID" value="NZ_JAVAMP010000010.1"/>
</dbReference>
<evidence type="ECO:0000313" key="1">
    <source>
        <dbReference type="EMBL" id="MDP5275892.1"/>
    </source>
</evidence>
<keyword evidence="2" id="KW-1185">Reference proteome</keyword>
<sequence length="76" mass="8868">MDEESKQLIKALVEGHREIKAQLDSIELKLAHESGSIRQEMREGFERLERSVDYLAGRSGKHEMEIELLKARQFQD</sequence>
<reference evidence="1 2" key="1">
    <citation type="submission" date="2023-08" db="EMBL/GenBank/DDBJ databases">
        <authorList>
            <person name="Park J.-S."/>
        </authorList>
    </citation>
    <scope>NUCLEOTIDE SEQUENCE [LARGE SCALE GENOMIC DNA]</scope>
    <source>
        <strain evidence="1 2">2205SS18-9</strain>
    </source>
</reference>